<feature type="transmembrane region" description="Helical" evidence="7">
    <location>
        <begin position="54"/>
        <end position="74"/>
    </location>
</feature>
<keyword evidence="4 7" id="KW-1133">Transmembrane helix</keyword>
<feature type="transmembrane region" description="Helical" evidence="7">
    <location>
        <begin position="86"/>
        <end position="110"/>
    </location>
</feature>
<feature type="transmembrane region" description="Helical" evidence="7">
    <location>
        <begin position="21"/>
        <end position="42"/>
    </location>
</feature>
<organism evidence="8 9">
    <name type="scientific">Conger conger</name>
    <name type="common">Conger eel</name>
    <name type="synonym">Muraena conger</name>
    <dbReference type="NCBI Taxonomy" id="82655"/>
    <lineage>
        <taxon>Eukaryota</taxon>
        <taxon>Metazoa</taxon>
        <taxon>Chordata</taxon>
        <taxon>Craniata</taxon>
        <taxon>Vertebrata</taxon>
        <taxon>Euteleostomi</taxon>
        <taxon>Actinopterygii</taxon>
        <taxon>Neopterygii</taxon>
        <taxon>Teleostei</taxon>
        <taxon>Anguilliformes</taxon>
        <taxon>Congridae</taxon>
        <taxon>Conger</taxon>
    </lineage>
</organism>
<accession>A0A9Q1HP36</accession>
<dbReference type="GO" id="GO:1905515">
    <property type="term" value="P:non-motile cilium assembly"/>
    <property type="evidence" value="ECO:0007669"/>
    <property type="project" value="TreeGrafter"/>
</dbReference>
<protein>
    <recommendedName>
        <fullName evidence="10">Transmembrane protein 80</fullName>
    </recommendedName>
</protein>
<dbReference type="GO" id="GO:0016020">
    <property type="term" value="C:membrane"/>
    <property type="evidence" value="ECO:0007669"/>
    <property type="project" value="UniProtKB-SubCell"/>
</dbReference>
<dbReference type="AlphaFoldDB" id="A0A9Q1HP36"/>
<dbReference type="PANTHER" id="PTHR13531:SF8">
    <property type="entry name" value="TRANSMEMBRANE PROTEIN 80"/>
    <property type="match status" value="1"/>
</dbReference>
<comment type="subcellular location">
    <subcellularLocation>
        <location evidence="1">Cell projection</location>
        <location evidence="1">Cilium</location>
    </subcellularLocation>
    <subcellularLocation>
        <location evidence="2">Membrane</location>
        <topology evidence="2">Multi-pass membrane protein</topology>
    </subcellularLocation>
</comment>
<feature type="transmembrane region" description="Helical" evidence="7">
    <location>
        <begin position="116"/>
        <end position="138"/>
    </location>
</feature>
<name>A0A9Q1HP36_CONCO</name>
<keyword evidence="5 7" id="KW-0472">Membrane</keyword>
<evidence type="ECO:0000313" key="9">
    <source>
        <dbReference type="Proteomes" id="UP001152803"/>
    </source>
</evidence>
<evidence type="ECO:0000313" key="8">
    <source>
        <dbReference type="EMBL" id="KAJ8251988.1"/>
    </source>
</evidence>
<dbReference type="Pfam" id="PF09799">
    <property type="entry name" value="Transmemb_17"/>
    <property type="match status" value="1"/>
</dbReference>
<dbReference type="InterPro" id="IPR019184">
    <property type="entry name" value="Uncharacterised_TM-17"/>
</dbReference>
<evidence type="ECO:0000256" key="1">
    <source>
        <dbReference type="ARBA" id="ARBA00004138"/>
    </source>
</evidence>
<reference evidence="8" key="1">
    <citation type="journal article" date="2023" name="Science">
        <title>Genome structures resolve the early diversification of teleost fishes.</title>
        <authorList>
            <person name="Parey E."/>
            <person name="Louis A."/>
            <person name="Montfort J."/>
            <person name="Bouchez O."/>
            <person name="Roques C."/>
            <person name="Iampietro C."/>
            <person name="Lluch J."/>
            <person name="Castinel A."/>
            <person name="Donnadieu C."/>
            <person name="Desvignes T."/>
            <person name="Floi Bucao C."/>
            <person name="Jouanno E."/>
            <person name="Wen M."/>
            <person name="Mejri S."/>
            <person name="Dirks R."/>
            <person name="Jansen H."/>
            <person name="Henkel C."/>
            <person name="Chen W.J."/>
            <person name="Zahm M."/>
            <person name="Cabau C."/>
            <person name="Klopp C."/>
            <person name="Thompson A.W."/>
            <person name="Robinson-Rechavi M."/>
            <person name="Braasch I."/>
            <person name="Lecointre G."/>
            <person name="Bobe J."/>
            <person name="Postlethwait J.H."/>
            <person name="Berthelot C."/>
            <person name="Roest Crollius H."/>
            <person name="Guiguen Y."/>
        </authorList>
    </citation>
    <scope>NUCLEOTIDE SEQUENCE</scope>
    <source>
        <strain evidence="8">Concon-B</strain>
    </source>
</reference>
<comment type="caution">
    <text evidence="8">The sequence shown here is derived from an EMBL/GenBank/DDBJ whole genome shotgun (WGS) entry which is preliminary data.</text>
</comment>
<gene>
    <name evidence="8" type="ORF">COCON_G00213000</name>
</gene>
<dbReference type="Proteomes" id="UP001152803">
    <property type="component" value="Unassembled WGS sequence"/>
</dbReference>
<dbReference type="PANTHER" id="PTHR13531">
    <property type="entry name" value="GEO07735P1-RELATED-RELATED"/>
    <property type="match status" value="1"/>
</dbReference>
<dbReference type="OrthoDB" id="262535at2759"/>
<evidence type="ECO:0000256" key="7">
    <source>
        <dbReference type="SAM" id="Phobius"/>
    </source>
</evidence>
<keyword evidence="3 7" id="KW-0812">Transmembrane</keyword>
<evidence type="ECO:0000256" key="2">
    <source>
        <dbReference type="ARBA" id="ARBA00004141"/>
    </source>
</evidence>
<evidence type="ECO:0008006" key="10">
    <source>
        <dbReference type="Google" id="ProtNLM"/>
    </source>
</evidence>
<dbReference type="EMBL" id="JAFJMO010000017">
    <property type="protein sequence ID" value="KAJ8251988.1"/>
    <property type="molecule type" value="Genomic_DNA"/>
</dbReference>
<proteinExistence type="predicted"/>
<evidence type="ECO:0000256" key="3">
    <source>
        <dbReference type="ARBA" id="ARBA00022692"/>
    </source>
</evidence>
<dbReference type="GO" id="GO:0035869">
    <property type="term" value="C:ciliary transition zone"/>
    <property type="evidence" value="ECO:0007669"/>
    <property type="project" value="TreeGrafter"/>
</dbReference>
<evidence type="ECO:0000256" key="5">
    <source>
        <dbReference type="ARBA" id="ARBA00023136"/>
    </source>
</evidence>
<keyword evidence="9" id="KW-1185">Reference proteome</keyword>
<sequence>MASVRSGRTSTVLSSVPFQSLLYLSAVYFLFYFLSTLCMIIYKSQVLSYPDGNLTLDLCLLFLMAVLELLRLYWGVKGNLQESERCVGGSLALTGGTVLLCVYFLLWQSYVLRADVIINAVLLACYLLAFLLGFVTLARFASAYV</sequence>
<keyword evidence="6" id="KW-0966">Cell projection</keyword>
<evidence type="ECO:0000256" key="4">
    <source>
        <dbReference type="ARBA" id="ARBA00022989"/>
    </source>
</evidence>
<evidence type="ECO:0000256" key="6">
    <source>
        <dbReference type="ARBA" id="ARBA00023273"/>
    </source>
</evidence>